<feature type="transmembrane region" description="Helical" evidence="1">
    <location>
        <begin position="291"/>
        <end position="311"/>
    </location>
</feature>
<protein>
    <recommendedName>
        <fullName evidence="4">Polyketide antibiotic transporter</fullName>
    </recommendedName>
</protein>
<reference evidence="2 3" key="1">
    <citation type="journal article" date="2023" name="Environ Microbiome">
        <title>A coral-associated actinobacterium mitigates coral bleaching under heat stress.</title>
        <authorList>
            <person name="Li J."/>
            <person name="Zou Y."/>
            <person name="Li Q."/>
            <person name="Zhang J."/>
            <person name="Bourne D.G."/>
            <person name="Lyu Y."/>
            <person name="Liu C."/>
            <person name="Zhang S."/>
        </authorList>
    </citation>
    <scope>NUCLEOTIDE SEQUENCE [LARGE SCALE GENOMIC DNA]</scope>
    <source>
        <strain evidence="2 3">SCSIO 13291</strain>
    </source>
</reference>
<feature type="transmembrane region" description="Helical" evidence="1">
    <location>
        <begin position="212"/>
        <end position="233"/>
    </location>
</feature>
<evidence type="ECO:0000313" key="2">
    <source>
        <dbReference type="EMBL" id="WZW98766.1"/>
    </source>
</evidence>
<keyword evidence="3" id="KW-1185">Reference proteome</keyword>
<proteinExistence type="predicted"/>
<feature type="transmembrane region" description="Helical" evidence="1">
    <location>
        <begin position="45"/>
        <end position="63"/>
    </location>
</feature>
<feature type="transmembrane region" description="Helical" evidence="1">
    <location>
        <begin position="174"/>
        <end position="192"/>
    </location>
</feature>
<feature type="transmembrane region" description="Helical" evidence="1">
    <location>
        <begin position="147"/>
        <end position="167"/>
    </location>
</feature>
<evidence type="ECO:0000313" key="3">
    <source>
        <dbReference type="Proteomes" id="UP001434337"/>
    </source>
</evidence>
<evidence type="ECO:0000256" key="1">
    <source>
        <dbReference type="SAM" id="Phobius"/>
    </source>
</evidence>
<organism evidence="2 3">
    <name type="scientific">Propioniciclava soli</name>
    <dbReference type="NCBI Taxonomy" id="2775081"/>
    <lineage>
        <taxon>Bacteria</taxon>
        <taxon>Bacillati</taxon>
        <taxon>Actinomycetota</taxon>
        <taxon>Actinomycetes</taxon>
        <taxon>Propionibacteriales</taxon>
        <taxon>Propionibacteriaceae</taxon>
        <taxon>Propioniciclava</taxon>
    </lineage>
</organism>
<name>A0ABZ3C820_9ACTN</name>
<feature type="transmembrane region" description="Helical" evidence="1">
    <location>
        <begin position="444"/>
        <end position="464"/>
    </location>
</feature>
<dbReference type="RefSeq" id="WP_232550249.1">
    <property type="nucleotide sequence ID" value="NZ_CP115965.1"/>
</dbReference>
<feature type="transmembrane region" description="Helical" evidence="1">
    <location>
        <begin position="253"/>
        <end position="271"/>
    </location>
</feature>
<gene>
    <name evidence="2" type="ORF">PCC79_00735</name>
</gene>
<keyword evidence="1" id="KW-1133">Transmembrane helix</keyword>
<feature type="transmembrane region" description="Helical" evidence="1">
    <location>
        <begin position="375"/>
        <end position="399"/>
    </location>
</feature>
<sequence length="472" mass="49834">MATLVAGALTALAYRGQLLTAADIAQAPFGAWDVVLMTAQDPYVIAYFLWPVLTVVLGHSISLRARPAVLLRHGSRAAFVLDEAVRAVPVGAVLAIALTASSLVGTAGLGWQLMWSPLALAREDLVASLHAQATAGLAFIPVLAAQVLYLAVSAAFLATGVAILALTSTRHYRLFVIAAALSMPVIFKAWPLPPASNPINALVTAHAVMTGLPLWAAPTACVIGIAVLGVLAFGMDRRPVNRAWPRVRIDRRWAWYWLIIGSGILLMTPLQDPELPLASQLLYGASTEGMSFLHWAFAVIVWVGLALVLMLRWSHTLTTRLPDLLLRHGRATTLVARETARDVASGLVSAIALLAVTAALDALTGRPMLDWADALHLLLAGPLVAASIASAGVIAGWLAHSVTPMTLTLVACTILTVPALNPAWPWPSALAFLGARPPEAAPTLLILYAGATLAALLIILTLLARRQAPSFD</sequence>
<keyword evidence="1" id="KW-0472">Membrane</keyword>
<feature type="transmembrane region" description="Helical" evidence="1">
    <location>
        <begin position="84"/>
        <end position="111"/>
    </location>
</feature>
<feature type="transmembrane region" description="Helical" evidence="1">
    <location>
        <begin position="343"/>
        <end position="363"/>
    </location>
</feature>
<dbReference type="Proteomes" id="UP001434337">
    <property type="component" value="Chromosome"/>
</dbReference>
<feature type="transmembrane region" description="Helical" evidence="1">
    <location>
        <begin position="406"/>
        <end position="424"/>
    </location>
</feature>
<keyword evidence="1" id="KW-0812">Transmembrane</keyword>
<accession>A0ABZ3C820</accession>
<evidence type="ECO:0008006" key="4">
    <source>
        <dbReference type="Google" id="ProtNLM"/>
    </source>
</evidence>
<dbReference type="EMBL" id="CP115965">
    <property type="protein sequence ID" value="WZW98766.1"/>
    <property type="molecule type" value="Genomic_DNA"/>
</dbReference>